<sequence length="69" mass="7331">MMTVAVLLVPACRGADVDIATGTCAAVMWVPQSSILPELTIEGAQFIGAGILGLWAVAYVFRLLRKLIK</sequence>
<keyword evidence="1" id="KW-0472">Membrane</keyword>
<name>Z9JF21_9GAMM</name>
<evidence type="ECO:0000313" key="3">
    <source>
        <dbReference type="EMBL" id="MCD8473873.1"/>
    </source>
</evidence>
<dbReference type="GeneID" id="68900925"/>
<dbReference type="PATRIC" id="fig|1444770.3.peg.3132"/>
<accession>Z9JF21</accession>
<evidence type="ECO:0000313" key="4">
    <source>
        <dbReference type="EMBL" id="MCD8474022.1"/>
    </source>
</evidence>
<protein>
    <submittedName>
        <fullName evidence="2">Membrane protein</fullName>
    </submittedName>
</protein>
<dbReference type="Proteomes" id="UP001430701">
    <property type="component" value="Unassembled WGS sequence"/>
</dbReference>
<dbReference type="STRING" id="1444770.AF72_13275"/>
<evidence type="ECO:0000256" key="1">
    <source>
        <dbReference type="SAM" id="Phobius"/>
    </source>
</evidence>
<gene>
    <name evidence="2" type="ORF">AF72_13275</name>
    <name evidence="3" type="ORF">LPH55_10520</name>
    <name evidence="4" type="ORF">LPH55_11280</name>
</gene>
<dbReference type="EMBL" id="JDSQ01000043">
    <property type="protein sequence ID" value="EWS76980.1"/>
    <property type="molecule type" value="Genomic_DNA"/>
</dbReference>
<evidence type="ECO:0000313" key="2">
    <source>
        <dbReference type="EMBL" id="EWS76980.1"/>
    </source>
</evidence>
<organism evidence="2 5">
    <name type="scientific">Xylella taiwanensis</name>
    <dbReference type="NCBI Taxonomy" id="1444770"/>
    <lineage>
        <taxon>Bacteria</taxon>
        <taxon>Pseudomonadati</taxon>
        <taxon>Pseudomonadota</taxon>
        <taxon>Gammaproteobacteria</taxon>
        <taxon>Lysobacterales</taxon>
        <taxon>Lysobacteraceae</taxon>
        <taxon>Xylella</taxon>
    </lineage>
</organism>
<comment type="caution">
    <text evidence="2">The sequence shown here is derived from an EMBL/GenBank/DDBJ whole genome shotgun (WGS) entry which is preliminary data.</text>
</comment>
<dbReference type="AlphaFoldDB" id="Z9JF21"/>
<keyword evidence="6" id="KW-1185">Reference proteome</keyword>
<proteinExistence type="predicted"/>
<keyword evidence="1" id="KW-1133">Transmembrane helix</keyword>
<evidence type="ECO:0000313" key="5">
    <source>
        <dbReference type="Proteomes" id="UP000020406"/>
    </source>
</evidence>
<dbReference type="RefSeq" id="WP_230428208.1">
    <property type="nucleotide sequence ID" value="NZ_CP053627.1"/>
</dbReference>
<evidence type="ECO:0000313" key="6">
    <source>
        <dbReference type="Proteomes" id="UP001430701"/>
    </source>
</evidence>
<dbReference type="EMBL" id="JAJPPU010000002">
    <property type="protein sequence ID" value="MCD8473873.1"/>
    <property type="molecule type" value="Genomic_DNA"/>
</dbReference>
<dbReference type="EMBL" id="JAJPPU010000003">
    <property type="protein sequence ID" value="MCD8474022.1"/>
    <property type="molecule type" value="Genomic_DNA"/>
</dbReference>
<dbReference type="Proteomes" id="UP000020406">
    <property type="component" value="Unassembled WGS sequence"/>
</dbReference>
<keyword evidence="1" id="KW-0812">Transmembrane</keyword>
<reference evidence="3" key="2">
    <citation type="submission" date="2021-11" db="EMBL/GenBank/DDBJ databases">
        <title>Genome sequence of Xylella taiwanensis PLS432.</title>
        <authorList>
            <person name="Weng L.-W."/>
            <person name="Su C.-C."/>
            <person name="Tsai C.-W."/>
            <person name="Kuo C.-H."/>
        </authorList>
    </citation>
    <scope>NUCLEOTIDE SEQUENCE</scope>
    <source>
        <strain evidence="3">PLS432</strain>
    </source>
</reference>
<feature type="transmembrane region" description="Helical" evidence="1">
    <location>
        <begin position="44"/>
        <end position="64"/>
    </location>
</feature>
<reference evidence="2 5" key="1">
    <citation type="journal article" date="2014" name="Genome Announc.">
        <title>Draft Genome Sequence of Xylella fastidiosa Pear Leaf Scorch Strain in Taiwan.</title>
        <authorList>
            <person name="Su C.C."/>
            <person name="Deng W.L."/>
            <person name="Jan F.J."/>
            <person name="Chang C.J."/>
            <person name="Huang H."/>
            <person name="Chen J."/>
        </authorList>
    </citation>
    <scope>NUCLEOTIDE SEQUENCE [LARGE SCALE GENOMIC DNA]</scope>
    <source>
        <strain evidence="2 5">PLS229</strain>
    </source>
</reference>